<evidence type="ECO:0000256" key="5">
    <source>
        <dbReference type="ARBA" id="ARBA00013061"/>
    </source>
</evidence>
<protein>
    <recommendedName>
        <fullName evidence="5 11">Phosphoglycerate kinase</fullName>
        <ecNumber evidence="5 11">2.7.2.3</ecNumber>
    </recommendedName>
</protein>
<keyword evidence="6 11" id="KW-0963">Cytoplasm</keyword>
<dbReference type="Pfam" id="PF00162">
    <property type="entry name" value="PGK"/>
    <property type="match status" value="1"/>
</dbReference>
<sequence length="393" mass="41697">MSVIKLTDLDLKGKRVLIREDLNVPLKDGKVADDTRIRASLPTIQHAAQAGARVMLMSHLGRPEEGVYDEKYSLWPVAEHLSGLLGRKVTLVRDWLGGVGEMSNGDVIVCENVRFNKGEKKDNEELARKMAALCDVFVMDAFGTAHRAQASTHGVARFAPVACAGPLLVAELEALGKALSNPKRPLVAIVGGSKVSTKLTVLESLSKIVDQLIVGGGIANTFIAAAGHKVGKSLCEAELIDTAKKLMADAKQRGADIPVPTDVVVGKEFSETAKATLKKVSEVSDDDMIFDVGPETSKVFAEILKKAGTIVWNGPVGVFEFDQFGEGTKAMSLAIAESPAFSIAGGGDTLAAVAKYKIGDRVSYISTGGGAFLEFLEGKKLPAVAVLEERAKK</sequence>
<evidence type="ECO:0000256" key="6">
    <source>
        <dbReference type="ARBA" id="ARBA00022490"/>
    </source>
</evidence>
<dbReference type="UniPathway" id="UPA00109">
    <property type="reaction ID" value="UER00185"/>
</dbReference>
<dbReference type="SUPFAM" id="SSF53748">
    <property type="entry name" value="Phosphoglycerate kinase"/>
    <property type="match status" value="1"/>
</dbReference>
<dbReference type="EMBL" id="MFSR01000053">
    <property type="protein sequence ID" value="OGI39026.1"/>
    <property type="molecule type" value="Genomic_DNA"/>
</dbReference>
<accession>A0A1F6T1W5</accession>
<feature type="binding site" evidence="12">
    <location>
        <position position="114"/>
    </location>
    <ligand>
        <name>(2R)-3-phosphoglycerate</name>
        <dbReference type="ChEBI" id="CHEBI:58272"/>
    </ligand>
</feature>
<evidence type="ECO:0000313" key="16">
    <source>
        <dbReference type="Proteomes" id="UP000179334"/>
    </source>
</evidence>
<reference evidence="15 16" key="1">
    <citation type="journal article" date="2016" name="Nat. Commun.">
        <title>Thousands of microbial genomes shed light on interconnected biogeochemical processes in an aquifer system.</title>
        <authorList>
            <person name="Anantharaman K."/>
            <person name="Brown C.T."/>
            <person name="Hug L.A."/>
            <person name="Sharon I."/>
            <person name="Castelle C.J."/>
            <person name="Probst A.J."/>
            <person name="Thomas B.C."/>
            <person name="Singh A."/>
            <person name="Wilkins M.J."/>
            <person name="Karaoz U."/>
            <person name="Brodie E.L."/>
            <person name="Williams K.H."/>
            <person name="Hubbard S.S."/>
            <person name="Banfield J.F."/>
        </authorList>
    </citation>
    <scope>NUCLEOTIDE SEQUENCE [LARGE SCALE GENOMIC DNA]</scope>
</reference>
<feature type="binding site" evidence="12">
    <location>
        <position position="147"/>
    </location>
    <ligand>
        <name>(2R)-3-phosphoglycerate</name>
        <dbReference type="ChEBI" id="CHEBI:58272"/>
    </ligand>
</feature>
<dbReference type="GO" id="GO:0043531">
    <property type="term" value="F:ADP binding"/>
    <property type="evidence" value="ECO:0007669"/>
    <property type="project" value="TreeGrafter"/>
</dbReference>
<comment type="catalytic activity">
    <reaction evidence="1 11 14">
        <text>(2R)-3-phosphoglycerate + ATP = (2R)-3-phospho-glyceroyl phosphate + ADP</text>
        <dbReference type="Rhea" id="RHEA:14801"/>
        <dbReference type="ChEBI" id="CHEBI:30616"/>
        <dbReference type="ChEBI" id="CHEBI:57604"/>
        <dbReference type="ChEBI" id="CHEBI:58272"/>
        <dbReference type="ChEBI" id="CHEBI:456216"/>
        <dbReference type="EC" id="2.7.2.3"/>
    </reaction>
</comment>
<evidence type="ECO:0000256" key="9">
    <source>
        <dbReference type="ARBA" id="ARBA00022777"/>
    </source>
</evidence>
<organism evidence="15 16">
    <name type="scientific">Candidatus Muproteobacteria bacterium RBG_16_64_10</name>
    <dbReference type="NCBI Taxonomy" id="1817757"/>
    <lineage>
        <taxon>Bacteria</taxon>
        <taxon>Pseudomonadati</taxon>
        <taxon>Pseudomonadota</taxon>
        <taxon>Candidatus Muproteobacteria</taxon>
    </lineage>
</organism>
<keyword evidence="7 11" id="KW-0808">Transferase</keyword>
<feature type="binding site" evidence="12">
    <location>
        <position position="36"/>
    </location>
    <ligand>
        <name>(2R)-3-phosphoglycerate</name>
        <dbReference type="ChEBI" id="CHEBI:58272"/>
    </ligand>
</feature>
<dbReference type="PROSITE" id="PS00111">
    <property type="entry name" value="PGLYCERATE_KINASE"/>
    <property type="match status" value="1"/>
</dbReference>
<keyword evidence="10 11" id="KW-0067">ATP-binding</keyword>
<dbReference type="PIRSF" id="PIRSF000724">
    <property type="entry name" value="Pgk"/>
    <property type="match status" value="1"/>
</dbReference>
<dbReference type="HAMAP" id="MF_00145">
    <property type="entry name" value="Phosphoglyc_kinase"/>
    <property type="match status" value="1"/>
</dbReference>
<comment type="similarity">
    <text evidence="3 11 14">Belongs to the phosphoglycerate kinase family.</text>
</comment>
<dbReference type="InterPro" id="IPR015911">
    <property type="entry name" value="Phosphoglycerate_kinase_CS"/>
</dbReference>
<dbReference type="GO" id="GO:0004618">
    <property type="term" value="F:phosphoglycerate kinase activity"/>
    <property type="evidence" value="ECO:0007669"/>
    <property type="project" value="UniProtKB-UniRule"/>
</dbReference>
<feature type="binding site" evidence="11">
    <location>
        <position position="114"/>
    </location>
    <ligand>
        <name>substrate</name>
    </ligand>
</feature>
<feature type="binding site" evidence="11 13">
    <location>
        <begin position="346"/>
        <end position="349"/>
    </location>
    <ligand>
        <name>ATP</name>
        <dbReference type="ChEBI" id="CHEBI:30616"/>
    </ligand>
</feature>
<evidence type="ECO:0000256" key="11">
    <source>
        <dbReference type="HAMAP-Rule" id="MF_00145"/>
    </source>
</evidence>
<comment type="caution">
    <text evidence="15">The sequence shown here is derived from an EMBL/GenBank/DDBJ whole genome shotgun (WGS) entry which is preliminary data.</text>
</comment>
<evidence type="ECO:0000256" key="8">
    <source>
        <dbReference type="ARBA" id="ARBA00022741"/>
    </source>
</evidence>
<evidence type="ECO:0000256" key="4">
    <source>
        <dbReference type="ARBA" id="ARBA00011245"/>
    </source>
</evidence>
<comment type="pathway">
    <text evidence="11">Carbohydrate degradation; glycolysis; pyruvate from D-glyceraldehyde 3-phosphate: step 2/5.</text>
</comment>
<dbReference type="PANTHER" id="PTHR11406:SF23">
    <property type="entry name" value="PHOSPHOGLYCERATE KINASE 1, CHLOROPLASTIC-RELATED"/>
    <property type="match status" value="1"/>
</dbReference>
<dbReference type="InterPro" id="IPR015824">
    <property type="entry name" value="Phosphoglycerate_kinase_N"/>
</dbReference>
<dbReference type="FunFam" id="3.40.50.1260:FF:000001">
    <property type="entry name" value="Phosphoglycerate kinase"/>
    <property type="match status" value="1"/>
</dbReference>
<comment type="caution">
    <text evidence="11">Lacks conserved residue(s) required for the propagation of feature annotation.</text>
</comment>
<proteinExistence type="inferred from homology"/>
<evidence type="ECO:0000256" key="3">
    <source>
        <dbReference type="ARBA" id="ARBA00008982"/>
    </source>
</evidence>
<evidence type="ECO:0000256" key="7">
    <source>
        <dbReference type="ARBA" id="ARBA00022679"/>
    </source>
</evidence>
<dbReference type="GO" id="GO:0006096">
    <property type="term" value="P:glycolytic process"/>
    <property type="evidence" value="ECO:0007669"/>
    <property type="project" value="UniProtKB-UniRule"/>
</dbReference>
<keyword evidence="8 11" id="KW-0547">Nucleotide-binding</keyword>
<keyword evidence="11" id="KW-0324">Glycolysis</keyword>
<dbReference type="EC" id="2.7.2.3" evidence="5 11"/>
<gene>
    <name evidence="11" type="primary">pgk</name>
    <name evidence="15" type="ORF">A2V91_03120</name>
</gene>
<evidence type="ECO:0000256" key="13">
    <source>
        <dbReference type="PIRSR" id="PIRSR000724-2"/>
    </source>
</evidence>
<evidence type="ECO:0000256" key="10">
    <source>
        <dbReference type="ARBA" id="ARBA00022840"/>
    </source>
</evidence>
<comment type="subcellular location">
    <subcellularLocation>
        <location evidence="2 11">Cytoplasm</location>
    </subcellularLocation>
</comment>
<dbReference type="Proteomes" id="UP000179334">
    <property type="component" value="Unassembled WGS sequence"/>
</dbReference>
<feature type="binding site" evidence="11 12">
    <location>
        <begin position="59"/>
        <end position="62"/>
    </location>
    <ligand>
        <name>substrate</name>
    </ligand>
</feature>
<feature type="binding site" evidence="11">
    <location>
        <position position="147"/>
    </location>
    <ligand>
        <name>substrate</name>
    </ligand>
</feature>
<feature type="binding site" evidence="11 13">
    <location>
        <position position="320"/>
    </location>
    <ligand>
        <name>ATP</name>
        <dbReference type="ChEBI" id="CHEBI:30616"/>
    </ligand>
</feature>
<feature type="binding site" evidence="11 12">
    <location>
        <begin position="21"/>
        <end position="23"/>
    </location>
    <ligand>
        <name>substrate</name>
    </ligand>
</feature>
<dbReference type="GO" id="GO:0005524">
    <property type="term" value="F:ATP binding"/>
    <property type="evidence" value="ECO:0007669"/>
    <property type="project" value="UniProtKB-KW"/>
</dbReference>
<dbReference type="AlphaFoldDB" id="A0A1F6T1W5"/>
<name>A0A1F6T1W5_9PROT</name>
<dbReference type="Gene3D" id="3.40.50.1260">
    <property type="entry name" value="Phosphoglycerate kinase, N-terminal domain"/>
    <property type="match status" value="2"/>
</dbReference>
<dbReference type="InterPro" id="IPR001576">
    <property type="entry name" value="Phosphoglycerate_kinase"/>
</dbReference>
<evidence type="ECO:0000256" key="12">
    <source>
        <dbReference type="PIRSR" id="PIRSR000724-1"/>
    </source>
</evidence>
<evidence type="ECO:0000313" key="15">
    <source>
        <dbReference type="EMBL" id="OGI39026.1"/>
    </source>
</evidence>
<dbReference type="InterPro" id="IPR036043">
    <property type="entry name" value="Phosphoglycerate_kinase_sf"/>
</dbReference>
<keyword evidence="9 11" id="KW-0418">Kinase</keyword>
<evidence type="ECO:0000256" key="14">
    <source>
        <dbReference type="RuleBase" id="RU000532"/>
    </source>
</evidence>
<comment type="subunit">
    <text evidence="4 11">Monomer.</text>
</comment>
<dbReference type="FunFam" id="3.40.50.1260:FF:000002">
    <property type="entry name" value="Phosphoglycerate kinase"/>
    <property type="match status" value="1"/>
</dbReference>
<dbReference type="PANTHER" id="PTHR11406">
    <property type="entry name" value="PHOSPHOGLYCERATE KINASE"/>
    <property type="match status" value="1"/>
</dbReference>
<evidence type="ECO:0000256" key="1">
    <source>
        <dbReference type="ARBA" id="ARBA00000642"/>
    </source>
</evidence>
<evidence type="ECO:0000256" key="2">
    <source>
        <dbReference type="ARBA" id="ARBA00004496"/>
    </source>
</evidence>
<feature type="binding site" evidence="11 13">
    <location>
        <position position="198"/>
    </location>
    <ligand>
        <name>ATP</name>
        <dbReference type="ChEBI" id="CHEBI:30616"/>
    </ligand>
</feature>
<dbReference type="GO" id="GO:0005829">
    <property type="term" value="C:cytosol"/>
    <property type="evidence" value="ECO:0007669"/>
    <property type="project" value="TreeGrafter"/>
</dbReference>
<dbReference type="GO" id="GO:0006094">
    <property type="term" value="P:gluconeogenesis"/>
    <property type="evidence" value="ECO:0007669"/>
    <property type="project" value="TreeGrafter"/>
</dbReference>
<dbReference type="PRINTS" id="PR00477">
    <property type="entry name" value="PHGLYCKINASE"/>
</dbReference>
<feature type="binding site" evidence="11">
    <location>
        <position position="36"/>
    </location>
    <ligand>
        <name>substrate</name>
    </ligand>
</feature>